<reference evidence="11 12" key="1">
    <citation type="submission" date="2022-05" db="EMBL/GenBank/DDBJ databases">
        <authorList>
            <consortium name="Genoscope - CEA"/>
            <person name="William W."/>
        </authorList>
    </citation>
    <scope>NUCLEOTIDE SEQUENCE [LARGE SCALE GENOMIC DNA]</scope>
</reference>
<evidence type="ECO:0000256" key="5">
    <source>
        <dbReference type="ARBA" id="ARBA00022833"/>
    </source>
</evidence>
<evidence type="ECO:0000256" key="4">
    <source>
        <dbReference type="ARBA" id="ARBA00022771"/>
    </source>
</evidence>
<evidence type="ECO:0000256" key="9">
    <source>
        <dbReference type="PROSITE-ProRule" id="PRU00042"/>
    </source>
</evidence>
<comment type="caution">
    <text evidence="11">The sequence shown here is derived from an EMBL/GenBank/DDBJ whole genome shotgun (WGS) entry which is preliminary data.</text>
</comment>
<keyword evidence="2" id="KW-0479">Metal-binding</keyword>
<evidence type="ECO:0000256" key="1">
    <source>
        <dbReference type="ARBA" id="ARBA00004123"/>
    </source>
</evidence>
<keyword evidence="12" id="KW-1185">Reference proteome</keyword>
<evidence type="ECO:0000256" key="7">
    <source>
        <dbReference type="ARBA" id="ARBA00023163"/>
    </source>
</evidence>
<accession>A0ABN8NUY7</accession>
<dbReference type="Gene3D" id="3.30.160.60">
    <property type="entry name" value="Classic Zinc Finger"/>
    <property type="match status" value="4"/>
</dbReference>
<proteinExistence type="predicted"/>
<evidence type="ECO:0000256" key="2">
    <source>
        <dbReference type="ARBA" id="ARBA00022723"/>
    </source>
</evidence>
<dbReference type="PANTHER" id="PTHR45993">
    <property type="entry name" value="B-CELL LYMPHOMA/LEUKEMIA 11"/>
    <property type="match status" value="1"/>
</dbReference>
<gene>
    <name evidence="11" type="ORF">PLOB_00027294</name>
</gene>
<evidence type="ECO:0000256" key="6">
    <source>
        <dbReference type="ARBA" id="ARBA00023015"/>
    </source>
</evidence>
<feature type="domain" description="C2H2-type" evidence="10">
    <location>
        <begin position="130"/>
        <end position="157"/>
    </location>
</feature>
<protein>
    <recommendedName>
        <fullName evidence="10">C2H2-type domain-containing protein</fullName>
    </recommendedName>
</protein>
<dbReference type="SMART" id="SM00355">
    <property type="entry name" value="ZnF_C2H2"/>
    <property type="match status" value="3"/>
</dbReference>
<keyword evidence="5" id="KW-0862">Zinc</keyword>
<dbReference type="InterPro" id="IPR036236">
    <property type="entry name" value="Znf_C2H2_sf"/>
</dbReference>
<comment type="subcellular location">
    <subcellularLocation>
        <location evidence="1">Nucleus</location>
    </subcellularLocation>
</comment>
<dbReference type="InterPro" id="IPR051497">
    <property type="entry name" value="Dev/Hematopoietic_TF"/>
</dbReference>
<organism evidence="11 12">
    <name type="scientific">Porites lobata</name>
    <dbReference type="NCBI Taxonomy" id="104759"/>
    <lineage>
        <taxon>Eukaryota</taxon>
        <taxon>Metazoa</taxon>
        <taxon>Cnidaria</taxon>
        <taxon>Anthozoa</taxon>
        <taxon>Hexacorallia</taxon>
        <taxon>Scleractinia</taxon>
        <taxon>Fungiina</taxon>
        <taxon>Poritidae</taxon>
        <taxon>Porites</taxon>
    </lineage>
</organism>
<dbReference type="EMBL" id="CALNXK010000033">
    <property type="protein sequence ID" value="CAH3119311.1"/>
    <property type="molecule type" value="Genomic_DNA"/>
</dbReference>
<evidence type="ECO:0000313" key="12">
    <source>
        <dbReference type="Proteomes" id="UP001159405"/>
    </source>
</evidence>
<dbReference type="PANTHER" id="PTHR45993:SF10">
    <property type="entry name" value="ZINC FINGER PROTEIN 208 ISOFORM X1-RELATED"/>
    <property type="match status" value="1"/>
</dbReference>
<sequence length="209" mass="24267">MYFIFLRRIPLNSSAFSWPVIKDTSFTCRCEFGSCRMHFPQTAALTHIHETRRFSSHLPWEVFYYNSQPALPTCVNGMSPLGSTVLSHKKKREDAKDRVRKLACEICNKTFLRPSALRVHMRTHTGEKPYRCTHCPQSFSQSGNLTVHMRMHTGERPFTCPLCHKGFSQSNSLKVHIRTHTGEKPFQCQYCAKSFADRYVNGSWTWNEI</sequence>
<evidence type="ECO:0000259" key="10">
    <source>
        <dbReference type="PROSITE" id="PS50157"/>
    </source>
</evidence>
<dbReference type="PROSITE" id="PS00028">
    <property type="entry name" value="ZINC_FINGER_C2H2_1"/>
    <property type="match status" value="3"/>
</dbReference>
<evidence type="ECO:0000256" key="8">
    <source>
        <dbReference type="ARBA" id="ARBA00023242"/>
    </source>
</evidence>
<dbReference type="SUPFAM" id="SSF57667">
    <property type="entry name" value="beta-beta-alpha zinc fingers"/>
    <property type="match status" value="2"/>
</dbReference>
<evidence type="ECO:0000256" key="3">
    <source>
        <dbReference type="ARBA" id="ARBA00022737"/>
    </source>
</evidence>
<keyword evidence="7" id="KW-0804">Transcription</keyword>
<keyword evidence="8" id="KW-0539">Nucleus</keyword>
<dbReference type="Pfam" id="PF00096">
    <property type="entry name" value="zf-C2H2"/>
    <property type="match status" value="3"/>
</dbReference>
<dbReference type="Proteomes" id="UP001159405">
    <property type="component" value="Unassembled WGS sequence"/>
</dbReference>
<evidence type="ECO:0000313" key="11">
    <source>
        <dbReference type="EMBL" id="CAH3119311.1"/>
    </source>
</evidence>
<feature type="domain" description="C2H2-type" evidence="10">
    <location>
        <begin position="102"/>
        <end position="129"/>
    </location>
</feature>
<keyword evidence="6" id="KW-0805">Transcription regulation</keyword>
<name>A0ABN8NUY7_9CNID</name>
<feature type="domain" description="C2H2-type" evidence="10">
    <location>
        <begin position="158"/>
        <end position="185"/>
    </location>
</feature>
<keyword evidence="3" id="KW-0677">Repeat</keyword>
<dbReference type="PROSITE" id="PS50157">
    <property type="entry name" value="ZINC_FINGER_C2H2_2"/>
    <property type="match status" value="3"/>
</dbReference>
<dbReference type="InterPro" id="IPR013087">
    <property type="entry name" value="Znf_C2H2_type"/>
</dbReference>
<keyword evidence="4 9" id="KW-0863">Zinc-finger</keyword>